<reference evidence="11" key="2">
    <citation type="submission" date="2022-06" db="UniProtKB">
        <authorList>
            <consortium name="EnsemblMetazoa"/>
        </authorList>
    </citation>
    <scope>IDENTIFICATION</scope>
    <source>
        <strain evidence="11">PS312</strain>
    </source>
</reference>
<evidence type="ECO:0000256" key="5">
    <source>
        <dbReference type="ARBA" id="ARBA00022679"/>
    </source>
</evidence>
<dbReference type="PROSITE" id="PS50293">
    <property type="entry name" value="TPR_REGION"/>
    <property type="match status" value="3"/>
</dbReference>
<dbReference type="InterPro" id="IPR029489">
    <property type="entry name" value="OGT/SEC/SPY_C"/>
</dbReference>
<feature type="repeat" description="TPR" evidence="8">
    <location>
        <begin position="566"/>
        <end position="599"/>
    </location>
</feature>
<dbReference type="GO" id="GO:0009266">
    <property type="term" value="P:response to temperature stimulus"/>
    <property type="evidence" value="ECO:0007669"/>
    <property type="project" value="EnsemblMetazoa"/>
</dbReference>
<dbReference type="Pfam" id="PF13181">
    <property type="entry name" value="TPR_8"/>
    <property type="match status" value="2"/>
</dbReference>
<gene>
    <name evidence="11" type="primary">WBGene00305189</name>
</gene>
<dbReference type="InterPro" id="IPR011990">
    <property type="entry name" value="TPR-like_helical_dom_sf"/>
</dbReference>
<dbReference type="GO" id="GO:0006493">
    <property type="term" value="P:protein O-linked glycosylation"/>
    <property type="evidence" value="ECO:0000318"/>
    <property type="project" value="GO_Central"/>
</dbReference>
<dbReference type="Gene3D" id="1.25.40.10">
    <property type="entry name" value="Tetratricopeptide repeat domain"/>
    <property type="match status" value="2"/>
</dbReference>
<dbReference type="InterPro" id="IPR037919">
    <property type="entry name" value="OGT"/>
</dbReference>
<evidence type="ECO:0000313" key="11">
    <source>
        <dbReference type="EnsemblMetazoa" id="PPA47294.1"/>
    </source>
</evidence>
<keyword evidence="7 8" id="KW-0802">TPR repeat</keyword>
<dbReference type="PANTHER" id="PTHR44366">
    <property type="entry name" value="UDP-N-ACETYLGLUCOSAMINE--PEPTIDE N-ACETYLGLUCOSAMINYLTRANSFERASE 110 KDA SUBUNIT"/>
    <property type="match status" value="1"/>
</dbReference>
<dbReference type="Gene3D" id="3.40.50.11380">
    <property type="match status" value="1"/>
</dbReference>
<dbReference type="GO" id="GO:0005634">
    <property type="term" value="C:nucleus"/>
    <property type="evidence" value="ECO:0007669"/>
    <property type="project" value="EnsemblMetazoa"/>
</dbReference>
<keyword evidence="5" id="KW-0808">Transferase</keyword>
<dbReference type="GO" id="GO:0016757">
    <property type="term" value="F:glycosyltransferase activity"/>
    <property type="evidence" value="ECO:0000318"/>
    <property type="project" value="GO_Central"/>
</dbReference>
<evidence type="ECO:0000259" key="10">
    <source>
        <dbReference type="Pfam" id="PF13844"/>
    </source>
</evidence>
<proteinExistence type="inferred from homology"/>
<comment type="similarity">
    <text evidence="2">Belongs to the glycosyltransferase 41 family. O-GlcNAc transferase subfamily.</text>
</comment>
<dbReference type="EnsemblMetazoa" id="PPA47294.1">
    <property type="protein sequence ID" value="PPA47294.1"/>
    <property type="gene ID" value="WBGene00305189"/>
</dbReference>
<keyword evidence="6" id="KW-0677">Repeat</keyword>
<dbReference type="GO" id="GO:0019915">
    <property type="term" value="P:lipid storage"/>
    <property type="evidence" value="ECO:0007669"/>
    <property type="project" value="EnsemblMetazoa"/>
</dbReference>
<evidence type="ECO:0000256" key="1">
    <source>
        <dbReference type="ARBA" id="ARBA00004922"/>
    </source>
</evidence>
<keyword evidence="9" id="KW-0175">Coiled coil</keyword>
<dbReference type="Pfam" id="PF13414">
    <property type="entry name" value="TPR_11"/>
    <property type="match status" value="4"/>
</dbReference>
<evidence type="ECO:0000256" key="8">
    <source>
        <dbReference type="PROSITE-ProRule" id="PRU00339"/>
    </source>
</evidence>
<reference evidence="12" key="1">
    <citation type="journal article" date="2008" name="Nat. Genet.">
        <title>The Pristionchus pacificus genome provides a unique perspective on nematode lifestyle and parasitism.</title>
        <authorList>
            <person name="Dieterich C."/>
            <person name="Clifton S.W."/>
            <person name="Schuster L.N."/>
            <person name="Chinwalla A."/>
            <person name="Delehaunty K."/>
            <person name="Dinkelacker I."/>
            <person name="Fulton L."/>
            <person name="Fulton R."/>
            <person name="Godfrey J."/>
            <person name="Minx P."/>
            <person name="Mitreva M."/>
            <person name="Roeseler W."/>
            <person name="Tian H."/>
            <person name="Witte H."/>
            <person name="Yang S.P."/>
            <person name="Wilson R.K."/>
            <person name="Sommer R.J."/>
        </authorList>
    </citation>
    <scope>NUCLEOTIDE SEQUENCE [LARGE SCALE GENOMIC DNA]</scope>
    <source>
        <strain evidence="12">PS312</strain>
    </source>
</reference>
<evidence type="ECO:0000256" key="7">
    <source>
        <dbReference type="ARBA" id="ARBA00022803"/>
    </source>
</evidence>
<feature type="repeat" description="TPR" evidence="8">
    <location>
        <begin position="498"/>
        <end position="531"/>
    </location>
</feature>
<dbReference type="GO" id="GO:0040024">
    <property type="term" value="P:dauer larval development"/>
    <property type="evidence" value="ECO:0007669"/>
    <property type="project" value="EnsemblMetazoa"/>
</dbReference>
<dbReference type="Gene3D" id="3.30.720.150">
    <property type="match status" value="1"/>
</dbReference>
<feature type="repeat" description="TPR" evidence="8">
    <location>
        <begin position="396"/>
        <end position="429"/>
    </location>
</feature>
<keyword evidence="12" id="KW-1185">Reference proteome</keyword>
<evidence type="ECO:0000256" key="4">
    <source>
        <dbReference type="ARBA" id="ARBA00022676"/>
    </source>
</evidence>
<feature type="repeat" description="TPR" evidence="8">
    <location>
        <begin position="362"/>
        <end position="395"/>
    </location>
</feature>
<accession>A0A8R1Z711</accession>
<dbReference type="Proteomes" id="UP000005239">
    <property type="component" value="Unassembled WGS sequence"/>
</dbReference>
<dbReference type="Pfam" id="PF13424">
    <property type="entry name" value="TPR_12"/>
    <property type="match status" value="1"/>
</dbReference>
<dbReference type="FunFam" id="1.25.40.10:FF:000019">
    <property type="entry name" value="UDP-N-acetylglucosamine--peptide N-acetylglucosaminyltransferase 110 kDa subunit"/>
    <property type="match status" value="1"/>
</dbReference>
<feature type="repeat" description="TPR" evidence="8">
    <location>
        <begin position="260"/>
        <end position="293"/>
    </location>
</feature>
<feature type="domain" description="O-GlcNAc transferase C-terminal" evidence="10">
    <location>
        <begin position="613"/>
        <end position="1161"/>
    </location>
</feature>
<sequence>MDPSKQPPGHYYLKQHYDQMNSQQQQAVVQQAANLVAEQQRQAAVAAAVQQQQLQQQLQALQKQQQAQQQQQQQVAAAVLHGATSQQTATLQQIQQAAAVAAAVQQAAASVYGGAPVVQQQMQQAAPSAALAAVAAPQQLVRVPTVGGMQPMNTGIDINALQESANREYGAGNYATAEKHCLYIHSLDPKNVAAMLLLSSIYFQLKKLDKSLQFSSLAINANPMCAEAYSNLGNVYKERGELQNALENYKHAVRLKHDFIDGYINLAAALVAIGELEPAVSSYLSALQHNPDLYCVRSDLGNLLKAMGRLEDAKVCYLRAIETQPQFAVAWSNLGCVFNAQGEVWLAIHHFEKAVQLDPNFLDAYINLGNVLKEARIFDRAVASYLRALNLAPNHAIVHGNIACVYYEQGLTDLAIDMYKRAIELQPNFPDAYCNLANAFKEKGMILDAEAAYNRALHLCPTHADSQNNLANIKREQGKIDEAYSLYRKALDNFPDFAAAHSNLASIMQQQGKLQDAVMHYKEAIRIAPTFADAYSNMGNALKEMGDIPNALQCYARAIQINPAFPDAHSNLAGIHKDSGQIPEAIQSYSNSLKLRPDFPDAFCNLAHCLQIICDWSDYDNRMAKLVGIVADQLSKNRLPSVHPHHSMLYPLTHAQRLAIAQKHAQLCIDKVSQMKHLPFKYPARNELVSSGCRLRIGYVSSDFGNHPTSHLMQSIPGFHDRHKVEVFCYALSTNDGTNFRQKLMDEAEHFTDLSTMLDNGKAAEKINEDGIHILINMNGYTKGARNEIFALRPAPIQGGRENEREMRMVYCSPFMDYIITDEVTSPLRLAYAYSEKLAYMPHTFFIGDHAQMLKHLTERAILKEKSGAIPSSDTVTVVNATNLEPLLANSKANVKSYVREADVVHGPGKEVIRTEVVMPVVEVPTTEPVKQMIGNGQVATSVVDGINVQNGLAQFQTHTKAATGEEVPQTLLVTSRQQYGLPEDAIVYCNFNQLYKIDPPTLDMWIEIIKQVPNSVLWLLRFPYHGEANVMQYCVDRGLDSKRVMFSNVAVKEEHVRRGQLADVCLDTPLCNGHTTGMDVLWTGTPMVTMPLETLASRVASSQLLALGVPELVAKTREDYVAIAVRLGTDREHLASIRAKVWMARTTSTLFDVKQYCTDIEHLFYKMWRRYEQSQEVDHITDGTAESSDV</sequence>
<organism evidence="11 12">
    <name type="scientific">Pristionchus pacificus</name>
    <name type="common">Parasitic nematode worm</name>
    <dbReference type="NCBI Taxonomy" id="54126"/>
    <lineage>
        <taxon>Eukaryota</taxon>
        <taxon>Metazoa</taxon>
        <taxon>Ecdysozoa</taxon>
        <taxon>Nematoda</taxon>
        <taxon>Chromadorea</taxon>
        <taxon>Rhabditida</taxon>
        <taxon>Rhabditina</taxon>
        <taxon>Diplogasteromorpha</taxon>
        <taxon>Diplogasteroidea</taxon>
        <taxon>Neodiplogasteridae</taxon>
        <taxon>Pristionchus</taxon>
    </lineage>
</organism>
<dbReference type="PANTHER" id="PTHR44366:SF1">
    <property type="entry name" value="UDP-N-ACETYLGLUCOSAMINE--PEPTIDE N-ACETYLGLUCOSAMINYLTRANSFERASE 110 KDA SUBUNIT"/>
    <property type="match status" value="1"/>
</dbReference>
<dbReference type="GO" id="GO:0004722">
    <property type="term" value="F:protein serine/threonine phosphatase activity"/>
    <property type="evidence" value="ECO:0007669"/>
    <property type="project" value="EnsemblMetazoa"/>
</dbReference>
<dbReference type="FunFam" id="3.40.50.2000:FF:000012">
    <property type="entry name" value="UDP-N-acetylglucosamine--peptide N-acetylglucosaminyltransferase 110 kDa subunit"/>
    <property type="match status" value="1"/>
</dbReference>
<keyword evidence="4" id="KW-0328">Glycosyltransferase</keyword>
<dbReference type="Gene3D" id="3.40.50.2000">
    <property type="entry name" value="Glycogen Phosphorylase B"/>
    <property type="match status" value="1"/>
</dbReference>
<evidence type="ECO:0000256" key="6">
    <source>
        <dbReference type="ARBA" id="ARBA00022737"/>
    </source>
</evidence>
<dbReference type="SMART" id="SM00028">
    <property type="entry name" value="TPR"/>
    <property type="match status" value="13"/>
</dbReference>
<feature type="repeat" description="TPR" evidence="8">
    <location>
        <begin position="464"/>
        <end position="497"/>
    </location>
</feature>
<name>A0A8R1Z711_PRIPA</name>
<dbReference type="Pfam" id="PF00515">
    <property type="entry name" value="TPR_1"/>
    <property type="match status" value="1"/>
</dbReference>
<dbReference type="InterPro" id="IPR019734">
    <property type="entry name" value="TPR_rpt"/>
</dbReference>
<dbReference type="GO" id="GO:0048471">
    <property type="term" value="C:perinuclear region of cytoplasm"/>
    <property type="evidence" value="ECO:0007669"/>
    <property type="project" value="EnsemblMetazoa"/>
</dbReference>
<feature type="repeat" description="TPR" evidence="8">
    <location>
        <begin position="430"/>
        <end position="463"/>
    </location>
</feature>
<dbReference type="GO" id="GO:0097363">
    <property type="term" value="F:protein O-acetylglucosaminyltransferase activity"/>
    <property type="evidence" value="ECO:0007669"/>
    <property type="project" value="UniProtKB-EC"/>
</dbReference>
<evidence type="ECO:0000313" key="12">
    <source>
        <dbReference type="Proteomes" id="UP000005239"/>
    </source>
</evidence>
<comment type="pathway">
    <text evidence="1">Protein modification; protein glycosylation.</text>
</comment>
<evidence type="ECO:0000256" key="3">
    <source>
        <dbReference type="ARBA" id="ARBA00011970"/>
    </source>
</evidence>
<feature type="repeat" description="TPR" evidence="8">
    <location>
        <begin position="328"/>
        <end position="361"/>
    </location>
</feature>
<feature type="repeat" description="TPR" evidence="8">
    <location>
        <begin position="226"/>
        <end position="259"/>
    </location>
</feature>
<dbReference type="FunFam" id="3.30.720.150:FF:000003">
    <property type="entry name" value="UDP-N-acetylglucosamine--peptide N-acetylglucosaminyltransferase"/>
    <property type="match status" value="1"/>
</dbReference>
<evidence type="ECO:0000256" key="9">
    <source>
        <dbReference type="SAM" id="Coils"/>
    </source>
</evidence>
<dbReference type="Pfam" id="PF13844">
    <property type="entry name" value="Glyco_transf_41"/>
    <property type="match status" value="1"/>
</dbReference>
<feature type="repeat" description="TPR" evidence="8">
    <location>
        <begin position="532"/>
        <end position="565"/>
    </location>
</feature>
<dbReference type="EC" id="2.4.1.255" evidence="3"/>
<dbReference type="PROSITE" id="PS50005">
    <property type="entry name" value="TPR"/>
    <property type="match status" value="10"/>
</dbReference>
<feature type="coiled-coil region" evidence="9">
    <location>
        <begin position="44"/>
        <end position="74"/>
    </location>
</feature>
<dbReference type="AlphaFoldDB" id="A0A8R1Z711"/>
<dbReference type="SUPFAM" id="SSF48452">
    <property type="entry name" value="TPR-like"/>
    <property type="match status" value="2"/>
</dbReference>
<dbReference type="FunFam" id="1.25.40.10:FF:000013">
    <property type="entry name" value="UDP-N-acetylglucosamine--peptide N-acetylglucosaminyltransferase 110 kDa subunit"/>
    <property type="match status" value="1"/>
</dbReference>
<evidence type="ECO:0000256" key="2">
    <source>
        <dbReference type="ARBA" id="ARBA00005386"/>
    </source>
</evidence>
<protein>
    <recommendedName>
        <fullName evidence="3">protein O-GlcNAc transferase</fullName>
        <ecNumber evidence="3">2.4.1.255</ecNumber>
    </recommendedName>
</protein>
<dbReference type="GO" id="GO:0005977">
    <property type="term" value="P:glycogen metabolic process"/>
    <property type="evidence" value="ECO:0007669"/>
    <property type="project" value="EnsemblMetazoa"/>
</dbReference>